<reference evidence="1" key="1">
    <citation type="submission" date="2022-08" db="EMBL/GenBank/DDBJ databases">
        <title>Novel sulphate-reducing endosymbionts in the free-living metamonad Anaeramoeba.</title>
        <authorList>
            <person name="Jerlstrom-Hultqvist J."/>
            <person name="Cepicka I."/>
            <person name="Gallot-Lavallee L."/>
            <person name="Salas-Leiva D."/>
            <person name="Curtis B.A."/>
            <person name="Zahonova K."/>
            <person name="Pipaliya S."/>
            <person name="Dacks J."/>
            <person name="Roger A.J."/>
        </authorList>
    </citation>
    <scope>NUCLEOTIDE SEQUENCE</scope>
    <source>
        <strain evidence="1">Busselton2</strain>
    </source>
</reference>
<organism evidence="1 2">
    <name type="scientific">Anaeramoeba flamelloides</name>
    <dbReference type="NCBI Taxonomy" id="1746091"/>
    <lineage>
        <taxon>Eukaryota</taxon>
        <taxon>Metamonada</taxon>
        <taxon>Anaeramoebidae</taxon>
        <taxon>Anaeramoeba</taxon>
    </lineage>
</organism>
<evidence type="ECO:0000313" key="1">
    <source>
        <dbReference type="EMBL" id="KAJ3437707.1"/>
    </source>
</evidence>
<accession>A0AAV7ZA88</accession>
<dbReference type="EMBL" id="JANTQA010000033">
    <property type="protein sequence ID" value="KAJ3437707.1"/>
    <property type="molecule type" value="Genomic_DNA"/>
</dbReference>
<comment type="caution">
    <text evidence="1">The sequence shown here is derived from an EMBL/GenBank/DDBJ whole genome shotgun (WGS) entry which is preliminary data.</text>
</comment>
<gene>
    <name evidence="1" type="ORF">M0812_16874</name>
</gene>
<protein>
    <submittedName>
        <fullName evidence="1">Uncharacterized protein</fullName>
    </submittedName>
</protein>
<evidence type="ECO:0000313" key="2">
    <source>
        <dbReference type="Proteomes" id="UP001146793"/>
    </source>
</evidence>
<dbReference type="Proteomes" id="UP001146793">
    <property type="component" value="Unassembled WGS sequence"/>
</dbReference>
<name>A0AAV7ZA88_9EUKA</name>
<sequence>MNRLLIGDVVLAEIPNELVHVKIDSYFSEEKDLINKKFLSNKETQFELEKIIKKCIKKPQETTRGPIQTKELFFVYSRKRSPMSSQKIYHNGKLLSSHRYMYVIKIGLLKNIHSILLQSKKIASQQKQSQTQIQTTNINKKNSNKSLLNVYEKLTSVRKRRGFEETINQENENNNYLNFNSSCDKKSFQRGLKANQNKQRRTLLSSNTRNRHQFYQKQKEIFDSQQIPEIQMEEK</sequence>
<dbReference type="AlphaFoldDB" id="A0AAV7ZA88"/>
<proteinExistence type="predicted"/>